<gene>
    <name evidence="2" type="ORF">SAMN04487996_106147</name>
</gene>
<keyword evidence="3" id="KW-1185">Reference proteome</keyword>
<name>A0A1G7ES73_9BACT</name>
<evidence type="ECO:0000313" key="2">
    <source>
        <dbReference type="EMBL" id="SDE66255.1"/>
    </source>
</evidence>
<dbReference type="STRING" id="659014.SAMN04487996_106147"/>
<dbReference type="RefSeq" id="WP_090149289.1">
    <property type="nucleotide sequence ID" value="NZ_FNAN01000006.1"/>
</dbReference>
<sequence length="273" mass="30571">MNQENRHPFFSKLGAQASRLLLAALFLTLFSCGGDKEEATKEAATPDSPMYTLVFLDKTQSVHVDKRYVNDKYRQALTDIIEQNMKNKGDKLEVYFIHENTSKARALSLTVRSERDNLEGANATDREGIETAFQLTLQKEKGIYLRQLLAKLNQQNTGASNLSTDIWASLPVIAKAGESGSEVKVYYFSDMVESVKGADRRDFHTNPPKSDAEAETDAKEDTKKLERYAIGSPQVTIVSPFEPTASSKENNPHVTHYWQTLFQELGGVSVEEL</sequence>
<accession>A0A1G7ES73</accession>
<evidence type="ECO:0008006" key="4">
    <source>
        <dbReference type="Google" id="ProtNLM"/>
    </source>
</evidence>
<feature type="region of interest" description="Disordered" evidence="1">
    <location>
        <begin position="199"/>
        <end position="221"/>
    </location>
</feature>
<dbReference type="OrthoDB" id="950241at2"/>
<evidence type="ECO:0000313" key="3">
    <source>
        <dbReference type="Proteomes" id="UP000198748"/>
    </source>
</evidence>
<reference evidence="3" key="1">
    <citation type="submission" date="2016-10" db="EMBL/GenBank/DDBJ databases">
        <authorList>
            <person name="Varghese N."/>
            <person name="Submissions S."/>
        </authorList>
    </citation>
    <scope>NUCLEOTIDE SEQUENCE [LARGE SCALE GENOMIC DNA]</scope>
    <source>
        <strain evidence="3">DSM 25329</strain>
    </source>
</reference>
<dbReference type="Proteomes" id="UP000198748">
    <property type="component" value="Unassembled WGS sequence"/>
</dbReference>
<protein>
    <recommendedName>
        <fullName evidence="4">VWFA domain-containing protein</fullName>
    </recommendedName>
</protein>
<evidence type="ECO:0000256" key="1">
    <source>
        <dbReference type="SAM" id="MobiDB-lite"/>
    </source>
</evidence>
<dbReference type="PROSITE" id="PS51257">
    <property type="entry name" value="PROKAR_LIPOPROTEIN"/>
    <property type="match status" value="1"/>
</dbReference>
<organism evidence="2 3">
    <name type="scientific">Dyadobacter soli</name>
    <dbReference type="NCBI Taxonomy" id="659014"/>
    <lineage>
        <taxon>Bacteria</taxon>
        <taxon>Pseudomonadati</taxon>
        <taxon>Bacteroidota</taxon>
        <taxon>Cytophagia</taxon>
        <taxon>Cytophagales</taxon>
        <taxon>Spirosomataceae</taxon>
        <taxon>Dyadobacter</taxon>
    </lineage>
</organism>
<proteinExistence type="predicted"/>
<dbReference type="EMBL" id="FNAN01000006">
    <property type="protein sequence ID" value="SDE66255.1"/>
    <property type="molecule type" value="Genomic_DNA"/>
</dbReference>
<dbReference type="AlphaFoldDB" id="A0A1G7ES73"/>